<name>A0A235HLA8_AZOBR</name>
<comment type="caution">
    <text evidence="1">The sequence shown here is derived from an EMBL/GenBank/DDBJ whole genome shotgun (WGS) entry which is preliminary data.</text>
</comment>
<dbReference type="Pfam" id="PF15919">
    <property type="entry name" value="HicB_lk_antitox"/>
    <property type="match status" value="1"/>
</dbReference>
<accession>A0A235HLA8</accession>
<dbReference type="InterPro" id="IPR035069">
    <property type="entry name" value="TTHA1013/TTHA0281-like"/>
</dbReference>
<dbReference type="Gene3D" id="3.30.160.250">
    <property type="match status" value="1"/>
</dbReference>
<organism evidence="1 2">
    <name type="scientific">Azospirillum brasilense</name>
    <dbReference type="NCBI Taxonomy" id="192"/>
    <lineage>
        <taxon>Bacteria</taxon>
        <taxon>Pseudomonadati</taxon>
        <taxon>Pseudomonadota</taxon>
        <taxon>Alphaproteobacteria</taxon>
        <taxon>Rhodospirillales</taxon>
        <taxon>Azospirillaceae</taxon>
        <taxon>Azospirillum</taxon>
    </lineage>
</organism>
<proteinExistence type="predicted"/>
<sequence>MNASAYPVIVRPLPPEQGVGYVAEVPDLPGCTAGGATPADASTAALDAIAAWIENARRTGEPVPPPSERLREVTQ</sequence>
<dbReference type="Proteomes" id="UP000215367">
    <property type="component" value="Unassembled WGS sequence"/>
</dbReference>
<dbReference type="PANTHER" id="PTHR34504">
    <property type="entry name" value="ANTITOXIN HICB"/>
    <property type="match status" value="1"/>
</dbReference>
<dbReference type="InterPro" id="IPR051404">
    <property type="entry name" value="TA_system_antitoxin"/>
</dbReference>
<evidence type="ECO:0000313" key="1">
    <source>
        <dbReference type="EMBL" id="OYD85935.1"/>
    </source>
</evidence>
<dbReference type="PANTHER" id="PTHR34504:SF2">
    <property type="entry name" value="UPF0150 PROTEIN SSL0259"/>
    <property type="match status" value="1"/>
</dbReference>
<dbReference type="RefSeq" id="WP_014241191.1">
    <property type="nucleotide sequence ID" value="NZ_CP059449.1"/>
</dbReference>
<dbReference type="AlphaFoldDB" id="A0A235HLA8"/>
<reference evidence="1 2" key="1">
    <citation type="submission" date="2017-07" db="EMBL/GenBank/DDBJ databases">
        <title>Whole genome sequence of Azospirillum brasilense 2A1, a potential biofertilizer strain.</title>
        <authorList>
            <person name="Fontana C.A."/>
            <person name="Toffoli L.M."/>
            <person name="Salazar S.M."/>
            <person name="Puglisi E."/>
            <person name="Pedraza R."/>
            <person name="Bassi D."/>
            <person name="Cocconcelli P.S."/>
        </authorList>
    </citation>
    <scope>NUCLEOTIDE SEQUENCE [LARGE SCALE GENOMIC DNA]</scope>
    <source>
        <strain evidence="1 2">2A1</strain>
    </source>
</reference>
<evidence type="ECO:0000313" key="2">
    <source>
        <dbReference type="Proteomes" id="UP000215367"/>
    </source>
</evidence>
<dbReference type="SUPFAM" id="SSF143100">
    <property type="entry name" value="TTHA1013/TTHA0281-like"/>
    <property type="match status" value="1"/>
</dbReference>
<dbReference type="InterPro" id="IPR031807">
    <property type="entry name" value="HicB-like"/>
</dbReference>
<protein>
    <submittedName>
        <fullName evidence="1">Type II toxin-antitoxin system HicB family antitoxin</fullName>
    </submittedName>
</protein>
<gene>
    <name evidence="1" type="ORF">CHT98_04130</name>
</gene>
<dbReference type="EMBL" id="NOWT01000002">
    <property type="protein sequence ID" value="OYD85935.1"/>
    <property type="molecule type" value="Genomic_DNA"/>
</dbReference>